<keyword evidence="3" id="KW-1185">Reference proteome</keyword>
<keyword evidence="1" id="KW-1133">Transmembrane helix</keyword>
<dbReference type="RefSeq" id="WP_012415359.1">
    <property type="nucleotide sequence ID" value="NC_010644.1"/>
</dbReference>
<dbReference type="HOGENOM" id="CLU_1466036_0_0_0"/>
<dbReference type="STRING" id="445932.Emin_1194"/>
<dbReference type="OrthoDB" id="9843961at2"/>
<keyword evidence="1" id="KW-0472">Membrane</keyword>
<feature type="transmembrane region" description="Helical" evidence="1">
    <location>
        <begin position="20"/>
        <end position="41"/>
    </location>
</feature>
<accession>B2KDZ8</accession>
<dbReference type="AlphaFoldDB" id="B2KDZ8"/>
<evidence type="ECO:0000256" key="1">
    <source>
        <dbReference type="SAM" id="Phobius"/>
    </source>
</evidence>
<reference evidence="2 3" key="1">
    <citation type="journal article" date="2009" name="Appl. Environ. Microbiol.">
        <title>Genomic analysis of 'Elusimicrobium minutum,' the first cultivated representative of the phylum 'Elusimicrobia' (formerly termite group 1).</title>
        <authorList>
            <person name="Herlemann D.P.R."/>
            <person name="Geissinger O."/>
            <person name="Ikeda-Ohtsubo W."/>
            <person name="Kunin V."/>
            <person name="Sun H."/>
            <person name="Lapidus A."/>
            <person name="Hugenholtz P."/>
            <person name="Brune A."/>
        </authorList>
    </citation>
    <scope>NUCLEOTIDE SEQUENCE [LARGE SCALE GENOMIC DNA]</scope>
    <source>
        <strain evidence="2 3">Pei191</strain>
    </source>
</reference>
<dbReference type="EMBL" id="CP001055">
    <property type="protein sequence ID" value="ACC98744.1"/>
    <property type="molecule type" value="Genomic_DNA"/>
</dbReference>
<dbReference type="Proteomes" id="UP000001029">
    <property type="component" value="Chromosome"/>
</dbReference>
<dbReference type="KEGG" id="emi:Emin_1194"/>
<evidence type="ECO:0000313" key="3">
    <source>
        <dbReference type="Proteomes" id="UP000001029"/>
    </source>
</evidence>
<protein>
    <submittedName>
        <fullName evidence="2">TadE family protein</fullName>
    </submittedName>
</protein>
<proteinExistence type="predicted"/>
<keyword evidence="1" id="KW-0812">Transmembrane</keyword>
<name>B2KDZ8_ELUMP</name>
<organism evidence="2 3">
    <name type="scientific">Elusimicrobium minutum (strain Pei191)</name>
    <dbReference type="NCBI Taxonomy" id="445932"/>
    <lineage>
        <taxon>Bacteria</taxon>
        <taxon>Pseudomonadati</taxon>
        <taxon>Elusimicrobiota</taxon>
        <taxon>Elusimicrobia</taxon>
        <taxon>Elusimicrobiales</taxon>
        <taxon>Elusimicrobiaceae</taxon>
        <taxon>Elusimicrobium</taxon>
    </lineage>
</organism>
<sequence>MRLANIFNRRGQATTEVVLLFPLFLIFIVFMAKIFALLVLVQKMEIASAYAAKRWQLESHSNIDYATGWDNSFLLKDIQKKVEDYIGFNNRAMKDFMSLRSVKVNIERTQVWNEVKITVNTQPAQIAILCKYDKQVVCRDQAIRDNCLRGYNYLCESGGQMEVKKFVPTRGRPVQFQLPVNKRK</sequence>
<gene>
    <name evidence="2" type="ordered locus">Emin_1194</name>
</gene>
<evidence type="ECO:0000313" key="2">
    <source>
        <dbReference type="EMBL" id="ACC98744.1"/>
    </source>
</evidence>